<name>A0A809S9F6_9PROT</name>
<dbReference type="EMBL" id="AP021857">
    <property type="protein sequence ID" value="BBO20214.1"/>
    <property type="molecule type" value="Genomic_DNA"/>
</dbReference>
<feature type="transmembrane region" description="Helical" evidence="1">
    <location>
        <begin position="12"/>
        <end position="29"/>
    </location>
</feature>
<accession>A0A809S9F6</accession>
<keyword evidence="1" id="KW-0472">Membrane</keyword>
<evidence type="ECO:0000256" key="1">
    <source>
        <dbReference type="SAM" id="Phobius"/>
    </source>
</evidence>
<evidence type="ECO:0000313" key="3">
    <source>
        <dbReference type="Proteomes" id="UP000662914"/>
    </source>
</evidence>
<gene>
    <name evidence="2" type="ORF">DSYM_09130</name>
</gene>
<keyword evidence="1" id="KW-1133">Transmembrane helix</keyword>
<reference evidence="2" key="1">
    <citation type="journal article" name="DNA Res.">
        <title>The physiological potential of anammox bacteria as revealed by their core genome structure.</title>
        <authorList>
            <person name="Okubo T."/>
            <person name="Toyoda A."/>
            <person name="Fukuhara K."/>
            <person name="Uchiyama I."/>
            <person name="Harigaya Y."/>
            <person name="Kuroiwa M."/>
            <person name="Suzuki T."/>
            <person name="Murakami Y."/>
            <person name="Suwa Y."/>
            <person name="Takami H."/>
        </authorList>
    </citation>
    <scope>NUCLEOTIDE SEQUENCE</scope>
    <source>
        <strain evidence="2">317325-3</strain>
    </source>
</reference>
<evidence type="ECO:0000313" key="2">
    <source>
        <dbReference type="EMBL" id="BBO20214.1"/>
    </source>
</evidence>
<sequence>MVSKSPTNPLVMVAQALFYGLFAVIIGYFSTSPDYHHLDPDTALIKLSFSTQAEPVGECRERTPEELAKLAPNMRAAKICPRERSPIRVSIDLDGKHLFEGVAPPSGLSKDGPSTLYRRFEVPAGEHTLSVKMNDNVRISDFNHVREEKMTLKPAQILVIDLRKDRGGIFFE</sequence>
<dbReference type="KEGG" id="ddz:DSYM_09130"/>
<dbReference type="Proteomes" id="UP000662914">
    <property type="component" value="Chromosome"/>
</dbReference>
<organism evidence="2 3">
    <name type="scientific">Candidatus Desulfobacillus denitrificans</name>
    <dbReference type="NCBI Taxonomy" id="2608985"/>
    <lineage>
        <taxon>Bacteria</taxon>
        <taxon>Pseudomonadati</taxon>
        <taxon>Pseudomonadota</taxon>
        <taxon>Betaproteobacteria</taxon>
        <taxon>Candidatus Desulfobacillus</taxon>
    </lineage>
</organism>
<dbReference type="AlphaFoldDB" id="A0A809S9F6"/>
<proteinExistence type="predicted"/>
<keyword evidence="1" id="KW-0812">Transmembrane</keyword>
<protein>
    <submittedName>
        <fullName evidence="2">Uncharacterized protein</fullName>
    </submittedName>
</protein>